<reference evidence="1 2" key="1">
    <citation type="submission" date="2021-04" db="EMBL/GenBank/DDBJ databases">
        <authorList>
            <person name="De Guttry C."/>
            <person name="Zahm M."/>
            <person name="Klopp C."/>
            <person name="Cabau C."/>
            <person name="Louis A."/>
            <person name="Berthelot C."/>
            <person name="Parey E."/>
            <person name="Roest Crollius H."/>
            <person name="Montfort J."/>
            <person name="Robinson-Rechavi M."/>
            <person name="Bucao C."/>
            <person name="Bouchez O."/>
            <person name="Gislard M."/>
            <person name="Lluch J."/>
            <person name="Milhes M."/>
            <person name="Lampietro C."/>
            <person name="Lopez Roques C."/>
            <person name="Donnadieu C."/>
            <person name="Braasch I."/>
            <person name="Desvignes T."/>
            <person name="Postlethwait J."/>
            <person name="Bobe J."/>
            <person name="Wedekind C."/>
            <person name="Guiguen Y."/>
        </authorList>
    </citation>
    <scope>NUCLEOTIDE SEQUENCE [LARGE SCALE GENOMIC DNA]</scope>
    <source>
        <strain evidence="1">Cs_M1</strain>
        <tissue evidence="1">Blood</tissue>
    </source>
</reference>
<gene>
    <name evidence="1" type="ORF">J4Q44_G00301370</name>
</gene>
<dbReference type="Proteomes" id="UP001356427">
    <property type="component" value="Unassembled WGS sequence"/>
</dbReference>
<evidence type="ECO:0000313" key="1">
    <source>
        <dbReference type="EMBL" id="KAK6300104.1"/>
    </source>
</evidence>
<name>A0AAN8L356_9TELE</name>
<dbReference type="EMBL" id="JAGTTL010000028">
    <property type="protein sequence ID" value="KAK6300104.1"/>
    <property type="molecule type" value="Genomic_DNA"/>
</dbReference>
<keyword evidence="2" id="KW-1185">Reference proteome</keyword>
<proteinExistence type="predicted"/>
<evidence type="ECO:0000313" key="2">
    <source>
        <dbReference type="Proteomes" id="UP001356427"/>
    </source>
</evidence>
<protein>
    <submittedName>
        <fullName evidence="1">Uncharacterized protein</fullName>
    </submittedName>
</protein>
<accession>A0AAN8L356</accession>
<organism evidence="1 2">
    <name type="scientific">Coregonus suidteri</name>
    <dbReference type="NCBI Taxonomy" id="861788"/>
    <lineage>
        <taxon>Eukaryota</taxon>
        <taxon>Metazoa</taxon>
        <taxon>Chordata</taxon>
        <taxon>Craniata</taxon>
        <taxon>Vertebrata</taxon>
        <taxon>Euteleostomi</taxon>
        <taxon>Actinopterygii</taxon>
        <taxon>Neopterygii</taxon>
        <taxon>Teleostei</taxon>
        <taxon>Protacanthopterygii</taxon>
        <taxon>Salmoniformes</taxon>
        <taxon>Salmonidae</taxon>
        <taxon>Coregoninae</taxon>
        <taxon>Coregonus</taxon>
    </lineage>
</organism>
<comment type="caution">
    <text evidence="1">The sequence shown here is derived from an EMBL/GenBank/DDBJ whole genome shotgun (WGS) entry which is preliminary data.</text>
</comment>
<dbReference type="AlphaFoldDB" id="A0AAN8L356"/>
<sequence length="192" mass="21970">MPTRKITLLEAWDRHRTFRRKKAKDLKISPRLLPLLRDPGVVASLAQQNVKMVALLPPTGTEVFRRFTLESLAEIERRMAEEAVEQERKKALNIEVAEEDLPKPAVDLEAGKALPFIYGDPPPELFNTPLEELDPFYKSHKTFIVITKGNTIFRFNAEPACYILTPFSILRRGSIKILIHSYPFNTSALEGW</sequence>